<dbReference type="Proteomes" id="UP000325313">
    <property type="component" value="Unassembled WGS sequence"/>
</dbReference>
<dbReference type="AlphaFoldDB" id="A0A5B0N2H9"/>
<sequence length="271" mass="30550">MPSRRLAPAKQSSDNNHLQQTSFSPVFGPVPAVSVLDITKPTINCSPELFQNLLPSFLSAPRPVFTHLKSPWLGNSTVLSSHKKNKKWSKLEPRGGLGTLVGFNQEIKSYRILTEEGIIINSKSVDFLEFLPAEKLLTEDNELVVKEKVRTPEKAGVSEKEGEDTVVKEEEDEEELPELEEENSNLDEDLNSDNDVMIADSLIPKTDEPVGCILRDRTLQVQPLKYSHLLEDPMSFKKAVTCSKAEGWTKAIDEELENIEQHQVWLDQMEK</sequence>
<accession>A0A5B0N2H9</accession>
<feature type="compositionally biased region" description="Polar residues" evidence="1">
    <location>
        <begin position="10"/>
        <end position="23"/>
    </location>
</feature>
<feature type="region of interest" description="Disordered" evidence="1">
    <location>
        <begin position="1"/>
        <end position="23"/>
    </location>
</feature>
<name>A0A5B0N2H9_PUCGR</name>
<feature type="compositionally biased region" description="Acidic residues" evidence="1">
    <location>
        <begin position="169"/>
        <end position="191"/>
    </location>
</feature>
<organism evidence="2 3">
    <name type="scientific">Puccinia graminis f. sp. tritici</name>
    <dbReference type="NCBI Taxonomy" id="56615"/>
    <lineage>
        <taxon>Eukaryota</taxon>
        <taxon>Fungi</taxon>
        <taxon>Dikarya</taxon>
        <taxon>Basidiomycota</taxon>
        <taxon>Pucciniomycotina</taxon>
        <taxon>Pucciniomycetes</taxon>
        <taxon>Pucciniales</taxon>
        <taxon>Pucciniaceae</taxon>
        <taxon>Puccinia</taxon>
    </lineage>
</organism>
<dbReference type="EMBL" id="VDEP01000438">
    <property type="protein sequence ID" value="KAA1083441.1"/>
    <property type="molecule type" value="Genomic_DNA"/>
</dbReference>
<evidence type="ECO:0000313" key="3">
    <source>
        <dbReference type="Proteomes" id="UP000325313"/>
    </source>
</evidence>
<reference evidence="2 3" key="1">
    <citation type="submission" date="2019-05" db="EMBL/GenBank/DDBJ databases">
        <title>Emergence of the Ug99 lineage of the wheat stem rust pathogen through somatic hybridization.</title>
        <authorList>
            <person name="Li F."/>
            <person name="Upadhyaya N.M."/>
            <person name="Sperschneider J."/>
            <person name="Matny O."/>
            <person name="Nguyen-Phuc H."/>
            <person name="Mago R."/>
            <person name="Raley C."/>
            <person name="Miller M.E."/>
            <person name="Silverstein K.A.T."/>
            <person name="Henningsen E."/>
            <person name="Hirsch C.D."/>
            <person name="Visser B."/>
            <person name="Pretorius Z.A."/>
            <person name="Steffenson B.J."/>
            <person name="Schwessinger B."/>
            <person name="Dodds P.N."/>
            <person name="Figueroa M."/>
        </authorList>
    </citation>
    <scope>NUCLEOTIDE SEQUENCE [LARGE SCALE GENOMIC DNA]</scope>
    <source>
        <strain evidence="2 3">Ug99</strain>
    </source>
</reference>
<protein>
    <submittedName>
        <fullName evidence="2">Uncharacterized protein</fullName>
    </submittedName>
</protein>
<feature type="compositionally biased region" description="Basic and acidic residues" evidence="1">
    <location>
        <begin position="151"/>
        <end position="168"/>
    </location>
</feature>
<comment type="caution">
    <text evidence="2">The sequence shown here is derived from an EMBL/GenBank/DDBJ whole genome shotgun (WGS) entry which is preliminary data.</text>
</comment>
<evidence type="ECO:0000256" key="1">
    <source>
        <dbReference type="SAM" id="MobiDB-lite"/>
    </source>
</evidence>
<gene>
    <name evidence="2" type="ORF">PGTUg99_033462</name>
</gene>
<feature type="region of interest" description="Disordered" evidence="1">
    <location>
        <begin position="151"/>
        <end position="191"/>
    </location>
</feature>
<evidence type="ECO:0000313" key="2">
    <source>
        <dbReference type="EMBL" id="KAA1083441.1"/>
    </source>
</evidence>
<proteinExistence type="predicted"/>